<comment type="caution">
    <text evidence="3">The sequence shown here is derived from an EMBL/GenBank/DDBJ whole genome shotgun (WGS) entry which is preliminary data.</text>
</comment>
<feature type="compositionally biased region" description="Basic residues" evidence="1">
    <location>
        <begin position="164"/>
        <end position="174"/>
    </location>
</feature>
<feature type="compositionally biased region" description="Basic and acidic residues" evidence="1">
    <location>
        <begin position="212"/>
        <end position="222"/>
    </location>
</feature>
<gene>
    <name evidence="3" type="ORF">IAA63_06845</name>
</gene>
<evidence type="ECO:0000256" key="2">
    <source>
        <dbReference type="SAM" id="Phobius"/>
    </source>
</evidence>
<protein>
    <submittedName>
        <fullName evidence="3">Spore cortex biosynthesis protein YabQ</fullName>
    </submittedName>
</protein>
<keyword evidence="2" id="KW-0472">Membrane</keyword>
<evidence type="ECO:0000313" key="3">
    <source>
        <dbReference type="EMBL" id="HIV12840.1"/>
    </source>
</evidence>
<feature type="transmembrane region" description="Helical" evidence="2">
    <location>
        <begin position="9"/>
        <end position="26"/>
    </location>
</feature>
<feature type="compositionally biased region" description="Basic and acidic residues" evidence="1">
    <location>
        <begin position="154"/>
        <end position="163"/>
    </location>
</feature>
<dbReference type="Pfam" id="PF09578">
    <property type="entry name" value="Spore_YabQ"/>
    <property type="match status" value="1"/>
</dbReference>
<dbReference type="NCBIfam" id="TIGR02893">
    <property type="entry name" value="spore_yabQ"/>
    <property type="match status" value="1"/>
</dbReference>
<evidence type="ECO:0000256" key="1">
    <source>
        <dbReference type="SAM" id="MobiDB-lite"/>
    </source>
</evidence>
<dbReference type="InterPro" id="IPR019074">
    <property type="entry name" value="YabQ"/>
</dbReference>
<organism evidence="3 4">
    <name type="scientific">Candidatus Pullilachnospira stercoravium</name>
    <dbReference type="NCBI Taxonomy" id="2840913"/>
    <lineage>
        <taxon>Bacteria</taxon>
        <taxon>Bacillati</taxon>
        <taxon>Bacillota</taxon>
        <taxon>Clostridia</taxon>
        <taxon>Lachnospirales</taxon>
        <taxon>Lachnospiraceae</taxon>
        <taxon>Lachnospiraceae incertae sedis</taxon>
        <taxon>Candidatus Pullilachnospira</taxon>
    </lineage>
</organism>
<feature type="region of interest" description="Disordered" evidence="1">
    <location>
        <begin position="151"/>
        <end position="222"/>
    </location>
</feature>
<dbReference type="Proteomes" id="UP000886723">
    <property type="component" value="Unassembled WGS sequence"/>
</dbReference>
<reference evidence="3" key="1">
    <citation type="submission" date="2020-10" db="EMBL/GenBank/DDBJ databases">
        <authorList>
            <person name="Gilroy R."/>
        </authorList>
    </citation>
    <scope>NUCLEOTIDE SEQUENCE</scope>
    <source>
        <strain evidence="3">ChiBcec2-4451</strain>
    </source>
</reference>
<proteinExistence type="predicted"/>
<name>A0A9D1NU30_9FIRM</name>
<dbReference type="AlphaFoldDB" id="A0A9D1NU30"/>
<evidence type="ECO:0000313" key="4">
    <source>
        <dbReference type="Proteomes" id="UP000886723"/>
    </source>
</evidence>
<accession>A0A9D1NU30</accession>
<keyword evidence="2" id="KW-1133">Transmembrane helix</keyword>
<sequence>MSGYMGRELVLLARSCWCGALLLFFYDCLRIFRNVIPHRPWAAALEDLLFGTGSGIWLCVQVFRANSGALRGYFLVGMVLGIAAWHFSLSGIFVEKLTAILRVPIKKILILLKWLKFYARRGRISLYRLVKTVTQKIGNCFGNGEAGGPNGYKYRGDRHGRQEKSRKKKKKTGRGKAGGAEQGGDGRHQHRGHHAAGGTSDTGAVSAEEDSGERAEKRGTAG</sequence>
<reference evidence="3" key="2">
    <citation type="journal article" date="2021" name="PeerJ">
        <title>Extensive microbial diversity within the chicken gut microbiome revealed by metagenomics and culture.</title>
        <authorList>
            <person name="Gilroy R."/>
            <person name="Ravi A."/>
            <person name="Getino M."/>
            <person name="Pursley I."/>
            <person name="Horton D.L."/>
            <person name="Alikhan N.F."/>
            <person name="Baker D."/>
            <person name="Gharbi K."/>
            <person name="Hall N."/>
            <person name="Watson M."/>
            <person name="Adriaenssens E.M."/>
            <person name="Foster-Nyarko E."/>
            <person name="Jarju S."/>
            <person name="Secka A."/>
            <person name="Antonio M."/>
            <person name="Oren A."/>
            <person name="Chaudhuri R.R."/>
            <person name="La Ragione R."/>
            <person name="Hildebrand F."/>
            <person name="Pallen M.J."/>
        </authorList>
    </citation>
    <scope>NUCLEOTIDE SEQUENCE</scope>
    <source>
        <strain evidence="3">ChiBcec2-4451</strain>
    </source>
</reference>
<feature type="transmembrane region" description="Helical" evidence="2">
    <location>
        <begin position="72"/>
        <end position="93"/>
    </location>
</feature>
<dbReference type="EMBL" id="DVON01000154">
    <property type="protein sequence ID" value="HIV12840.1"/>
    <property type="molecule type" value="Genomic_DNA"/>
</dbReference>
<keyword evidence="2" id="KW-0812">Transmembrane</keyword>